<dbReference type="Gene3D" id="3.40.50.12780">
    <property type="entry name" value="N-terminal domain of ligase-like"/>
    <property type="match status" value="1"/>
</dbReference>
<organism evidence="5">
    <name type="scientific">Corethrella appendiculata</name>
    <dbReference type="NCBI Taxonomy" id="1370023"/>
    <lineage>
        <taxon>Eukaryota</taxon>
        <taxon>Metazoa</taxon>
        <taxon>Ecdysozoa</taxon>
        <taxon>Arthropoda</taxon>
        <taxon>Hexapoda</taxon>
        <taxon>Insecta</taxon>
        <taxon>Pterygota</taxon>
        <taxon>Neoptera</taxon>
        <taxon>Endopterygota</taxon>
        <taxon>Diptera</taxon>
        <taxon>Nematocera</taxon>
        <taxon>Culicoidea</taxon>
        <taxon>Chaoboridae</taxon>
        <taxon>Corethrella</taxon>
    </lineage>
</organism>
<accession>U5ETM9</accession>
<dbReference type="EMBL" id="GANO01002708">
    <property type="protein sequence ID" value="JAB57163.1"/>
    <property type="molecule type" value="mRNA"/>
</dbReference>
<evidence type="ECO:0000259" key="4">
    <source>
        <dbReference type="Pfam" id="PF13193"/>
    </source>
</evidence>
<dbReference type="FunFam" id="3.40.50.12780:FF:000025">
    <property type="entry name" value="luciferin 4-monooxygenase"/>
    <property type="match status" value="1"/>
</dbReference>
<keyword evidence="2" id="KW-0576">Peroxisome</keyword>
<dbReference type="InterPro" id="IPR020845">
    <property type="entry name" value="AMP-binding_CS"/>
</dbReference>
<protein>
    <submittedName>
        <fullName evidence="5">Putative acyl-coa synthetase</fullName>
    </submittedName>
</protein>
<feature type="domain" description="AMP-binding enzyme C-terminal" evidence="4">
    <location>
        <begin position="436"/>
        <end position="513"/>
    </location>
</feature>
<feature type="non-terminal residue" evidence="5">
    <location>
        <position position="1"/>
    </location>
</feature>
<dbReference type="GO" id="GO:0004467">
    <property type="term" value="F:long-chain fatty acid-CoA ligase activity"/>
    <property type="evidence" value="ECO:0007669"/>
    <property type="project" value="TreeGrafter"/>
</dbReference>
<evidence type="ECO:0000256" key="1">
    <source>
        <dbReference type="ARBA" id="ARBA00004275"/>
    </source>
</evidence>
<comment type="subcellular location">
    <subcellularLocation>
        <location evidence="1">Peroxisome</location>
    </subcellularLocation>
</comment>
<dbReference type="Pfam" id="PF00501">
    <property type="entry name" value="AMP-binding"/>
    <property type="match status" value="1"/>
</dbReference>
<evidence type="ECO:0000313" key="5">
    <source>
        <dbReference type="EMBL" id="JAB57163.1"/>
    </source>
</evidence>
<dbReference type="PROSITE" id="PS00455">
    <property type="entry name" value="AMP_BINDING"/>
    <property type="match status" value="1"/>
</dbReference>
<dbReference type="GO" id="GO:0005777">
    <property type="term" value="C:peroxisome"/>
    <property type="evidence" value="ECO:0007669"/>
    <property type="project" value="UniProtKB-SubCell"/>
</dbReference>
<dbReference type="SUPFAM" id="SSF56801">
    <property type="entry name" value="Acetyl-CoA synthetase-like"/>
    <property type="match status" value="1"/>
</dbReference>
<dbReference type="GO" id="GO:0046949">
    <property type="term" value="P:fatty-acyl-CoA biosynthetic process"/>
    <property type="evidence" value="ECO:0007669"/>
    <property type="project" value="TreeGrafter"/>
</dbReference>
<dbReference type="PANTHER" id="PTHR24096:SF353">
    <property type="entry name" value="GH16244P-RELATED"/>
    <property type="match status" value="1"/>
</dbReference>
<evidence type="ECO:0000259" key="3">
    <source>
        <dbReference type="Pfam" id="PF00501"/>
    </source>
</evidence>
<dbReference type="InterPro" id="IPR045851">
    <property type="entry name" value="AMP-bd_C_sf"/>
</dbReference>
<dbReference type="PANTHER" id="PTHR24096">
    <property type="entry name" value="LONG-CHAIN-FATTY-ACID--COA LIGASE"/>
    <property type="match status" value="1"/>
</dbReference>
<dbReference type="InterPro" id="IPR025110">
    <property type="entry name" value="AMP-bd_C"/>
</dbReference>
<sequence length="536" mass="59452">YDPQTRIWSGVNRAPVLNPLGNLGQIILDILARTPNQITQIYADNDSHMTCAEMRLRSIRVAQNLTRMDYRKNDMIAFVTGNCENLAPVVFGCLMTGVIINPMNSQIEPDDLLHMMNITRPKLVFCLNSNLKMVTEAVKKLSLNAQTVIFESEEFLQKFLRETGDEHKFSCDNLGESGDKLIAAVVGSSGTTGTSKGVILTHGQLIAQNDSFNIPKVSGLLNFSSLNWMSGWMYLMKGTLDGLTRVITHSSFDSELAFKIIEKYKITSLFSGPYFIRQMIQNFNTTKTYNISTLKFIVSAGNLLSNTIKSEFCEVFPNIKLYDAYGMTEAAGCITSETIINKFGTSGSAVSSMKMKIVDEDGSALATAGIGELMWKYSIAPLGYYGDPKATSTLITADGWCHSGDLGYIDSDGTLTIVGRRKELYKYNGIQITPMEIENLIIEIEGVLQVKVVGIFDSYSANDLAAAIVVKNKDSNLTEDIILNYVNSRVPDYKQLRAGVFFIDQMPMTYSGKIRSGIIQELAAKLHNQRQRQLNN</sequence>
<dbReference type="Pfam" id="PF13193">
    <property type="entry name" value="AMP-binding_C"/>
    <property type="match status" value="1"/>
</dbReference>
<name>U5ETM9_9DIPT</name>
<reference evidence="5" key="1">
    <citation type="journal article" date="2014" name="Insect Biochem. Mol. Biol.">
        <title>An insight into the sialome of the frog biting fly, Corethrella appendiculata.</title>
        <authorList>
            <person name="Ribeiro J.M.C."/>
            <person name="Chagas A.C."/>
            <person name="Pham V.M."/>
            <person name="Lounibos L.P."/>
            <person name="Calvo E."/>
        </authorList>
    </citation>
    <scope>NUCLEOTIDE SEQUENCE</scope>
    <source>
        <tissue evidence="5">Salivary glands</tissue>
    </source>
</reference>
<dbReference type="InterPro" id="IPR042099">
    <property type="entry name" value="ANL_N_sf"/>
</dbReference>
<proteinExistence type="evidence at transcript level"/>
<dbReference type="InterPro" id="IPR000873">
    <property type="entry name" value="AMP-dep_synth/lig_dom"/>
</dbReference>
<feature type="domain" description="AMP-dependent synthetase/ligase" evidence="3">
    <location>
        <begin position="32"/>
        <end position="385"/>
    </location>
</feature>
<dbReference type="Gene3D" id="3.30.300.30">
    <property type="match status" value="1"/>
</dbReference>
<evidence type="ECO:0000256" key="2">
    <source>
        <dbReference type="ARBA" id="ARBA00023140"/>
    </source>
</evidence>
<dbReference type="AlphaFoldDB" id="U5ETM9"/>